<evidence type="ECO:0000313" key="1">
    <source>
        <dbReference type="EMBL" id="WUX41774.1"/>
    </source>
</evidence>
<dbReference type="InterPro" id="IPR006764">
    <property type="entry name" value="SAM_dep_MeTrfase_SAV2177_type"/>
</dbReference>
<gene>
    <name evidence="1" type="ORF">OG367_38570</name>
</gene>
<dbReference type="RefSeq" id="WP_329359789.1">
    <property type="nucleotide sequence ID" value="NZ_CP109490.1"/>
</dbReference>
<accession>A0ABZ1ZSM6</accession>
<dbReference type="InterPro" id="IPR029063">
    <property type="entry name" value="SAM-dependent_MTases_sf"/>
</dbReference>
<proteinExistence type="predicted"/>
<dbReference type="SUPFAM" id="SSF53335">
    <property type="entry name" value="S-adenosyl-L-methionine-dependent methyltransferases"/>
    <property type="match status" value="1"/>
</dbReference>
<keyword evidence="1" id="KW-0808">Transferase</keyword>
<sequence>MTAENQLPYGVDVRTPSVARMYDHLLDGKDNFSADRAACDHLLQQVPSMKDLALNNRAFLQRVVRTLAQEYGIRQFIDHGSGLPTQDNVHQIAQRVDGASRVVYVDSDPIVRSVGGALLETDDRTAVLQADMRDTQEIFDSEPVRRLIDFREPVGALFVSVLHCIPDADRPVDLIRRVRSRLASGSVMVICQLVSESEQVRDEVSAFMDRETRGHWGRVRTRTDVESYFEDNALSVVEPGLVEVSRWRPADVPVAPPQQSFEWEEFGGAGLVP</sequence>
<dbReference type="Gene3D" id="3.40.50.150">
    <property type="entry name" value="Vaccinia Virus protein VP39"/>
    <property type="match status" value="1"/>
</dbReference>
<dbReference type="PIRSF" id="PIRSF017393">
    <property type="entry name" value="MTase_SAV2177"/>
    <property type="match status" value="1"/>
</dbReference>
<keyword evidence="2" id="KW-1185">Reference proteome</keyword>
<protein>
    <submittedName>
        <fullName evidence="1">SAM-dependent methyltransferase</fullName>
    </submittedName>
</protein>
<keyword evidence="1" id="KW-0489">Methyltransferase</keyword>
<organism evidence="1 2">
    <name type="scientific">Streptomyces anulatus</name>
    <name type="common">Streptomyces chrysomallus</name>
    <dbReference type="NCBI Taxonomy" id="1892"/>
    <lineage>
        <taxon>Bacteria</taxon>
        <taxon>Bacillati</taxon>
        <taxon>Actinomycetota</taxon>
        <taxon>Actinomycetes</taxon>
        <taxon>Kitasatosporales</taxon>
        <taxon>Streptomycetaceae</taxon>
        <taxon>Streptomyces</taxon>
    </lineage>
</organism>
<dbReference type="GO" id="GO:0008168">
    <property type="term" value="F:methyltransferase activity"/>
    <property type="evidence" value="ECO:0007669"/>
    <property type="project" value="UniProtKB-KW"/>
</dbReference>
<evidence type="ECO:0000313" key="2">
    <source>
        <dbReference type="Proteomes" id="UP001431926"/>
    </source>
</evidence>
<name>A0ABZ1ZSM6_STRAQ</name>
<dbReference type="GO" id="GO:0032259">
    <property type="term" value="P:methylation"/>
    <property type="evidence" value="ECO:0007669"/>
    <property type="project" value="UniProtKB-KW"/>
</dbReference>
<dbReference type="Proteomes" id="UP001431926">
    <property type="component" value="Chromosome"/>
</dbReference>
<reference evidence="1" key="1">
    <citation type="submission" date="2022-10" db="EMBL/GenBank/DDBJ databases">
        <title>The complete genomes of actinobacterial strains from the NBC collection.</title>
        <authorList>
            <person name="Joergensen T.S."/>
            <person name="Alvarez Arevalo M."/>
            <person name="Sterndorff E.B."/>
            <person name="Faurdal D."/>
            <person name="Vuksanovic O."/>
            <person name="Mourched A.-S."/>
            <person name="Charusanti P."/>
            <person name="Shaw S."/>
            <person name="Blin K."/>
            <person name="Weber T."/>
        </authorList>
    </citation>
    <scope>NUCLEOTIDE SEQUENCE</scope>
    <source>
        <strain evidence="1">NBC_01436</strain>
    </source>
</reference>
<dbReference type="Pfam" id="PF04672">
    <property type="entry name" value="Methyltransf_19"/>
    <property type="match status" value="1"/>
</dbReference>
<dbReference type="EMBL" id="CP109491">
    <property type="protein sequence ID" value="WUX41774.1"/>
    <property type="molecule type" value="Genomic_DNA"/>
</dbReference>